<evidence type="ECO:0000256" key="3">
    <source>
        <dbReference type="ARBA" id="ARBA00011738"/>
    </source>
</evidence>
<evidence type="ECO:0000259" key="6">
    <source>
        <dbReference type="Pfam" id="PF04864"/>
    </source>
</evidence>
<dbReference type="InterPro" id="IPR037029">
    <property type="entry name" value="Alliinase_N_sf"/>
</dbReference>
<dbReference type="PANTHER" id="PTHR43795:SF15">
    <property type="entry name" value="TRYPTOPHAN AMINOTRANSFERASE-RELATED PROTEIN 1"/>
    <property type="match status" value="1"/>
</dbReference>
<dbReference type="InterPro" id="IPR006948">
    <property type="entry name" value="Alliinase_C"/>
</dbReference>
<comment type="similarity">
    <text evidence="2">Belongs to the alliinase family.</text>
</comment>
<dbReference type="Gene3D" id="3.90.1150.10">
    <property type="entry name" value="Aspartate Aminotransferase, domain 1"/>
    <property type="match status" value="1"/>
</dbReference>
<keyword evidence="8" id="KW-0808">Transferase</keyword>
<dbReference type="KEGG" id="mtr:11415573"/>
<accession>A0A0C3XGJ1</accession>
<reference evidence="7 10" key="1">
    <citation type="journal article" date="2011" name="Nature">
        <title>The Medicago genome provides insight into the evolution of rhizobial symbioses.</title>
        <authorList>
            <person name="Young N.D."/>
            <person name="Debelle F."/>
            <person name="Oldroyd G.E."/>
            <person name="Geurts R."/>
            <person name="Cannon S.B."/>
            <person name="Udvardi M.K."/>
            <person name="Benedito V.A."/>
            <person name="Mayer K.F."/>
            <person name="Gouzy J."/>
            <person name="Schoof H."/>
            <person name="Van de Peer Y."/>
            <person name="Proost S."/>
            <person name="Cook D.R."/>
            <person name="Meyers B.C."/>
            <person name="Spannagl M."/>
            <person name="Cheung F."/>
            <person name="De Mita S."/>
            <person name="Krishnakumar V."/>
            <person name="Gundlach H."/>
            <person name="Zhou S."/>
            <person name="Mudge J."/>
            <person name="Bharti A.K."/>
            <person name="Murray J.D."/>
            <person name="Naoumkina M.A."/>
            <person name="Rosen B."/>
            <person name="Silverstein K.A."/>
            <person name="Tang H."/>
            <person name="Rombauts S."/>
            <person name="Zhao P.X."/>
            <person name="Zhou P."/>
            <person name="Barbe V."/>
            <person name="Bardou P."/>
            <person name="Bechner M."/>
            <person name="Bellec A."/>
            <person name="Berger A."/>
            <person name="Berges H."/>
            <person name="Bidwell S."/>
            <person name="Bisseling T."/>
            <person name="Choisne N."/>
            <person name="Couloux A."/>
            <person name="Denny R."/>
            <person name="Deshpande S."/>
            <person name="Dai X."/>
            <person name="Doyle J.J."/>
            <person name="Dudez A.M."/>
            <person name="Farmer A.D."/>
            <person name="Fouteau S."/>
            <person name="Franken C."/>
            <person name="Gibelin C."/>
            <person name="Gish J."/>
            <person name="Goldstein S."/>
            <person name="Gonzalez A.J."/>
            <person name="Green P.J."/>
            <person name="Hallab A."/>
            <person name="Hartog M."/>
            <person name="Hua A."/>
            <person name="Humphray S.J."/>
            <person name="Jeong D.H."/>
            <person name="Jing Y."/>
            <person name="Jocker A."/>
            <person name="Kenton S.M."/>
            <person name="Kim D.J."/>
            <person name="Klee K."/>
            <person name="Lai H."/>
            <person name="Lang C."/>
            <person name="Lin S."/>
            <person name="Macmil S.L."/>
            <person name="Magdelenat G."/>
            <person name="Matthews L."/>
            <person name="McCorrison J."/>
            <person name="Monaghan E.L."/>
            <person name="Mun J.H."/>
            <person name="Najar F.Z."/>
            <person name="Nicholson C."/>
            <person name="Noirot C."/>
            <person name="O'Bleness M."/>
            <person name="Paule C.R."/>
            <person name="Poulain J."/>
            <person name="Prion F."/>
            <person name="Qin B."/>
            <person name="Qu C."/>
            <person name="Retzel E.F."/>
            <person name="Riddle C."/>
            <person name="Sallet E."/>
            <person name="Samain S."/>
            <person name="Samson N."/>
            <person name="Sanders I."/>
            <person name="Saurat O."/>
            <person name="Scarpelli C."/>
            <person name="Schiex T."/>
            <person name="Segurens B."/>
            <person name="Severin A.J."/>
            <person name="Sherrier D.J."/>
            <person name="Shi R."/>
            <person name="Sims S."/>
            <person name="Singer S.R."/>
            <person name="Sinharoy S."/>
            <person name="Sterck L."/>
            <person name="Viollet A."/>
            <person name="Wang B.B."/>
            <person name="Wang K."/>
            <person name="Wang M."/>
            <person name="Wang X."/>
            <person name="Warfsmann J."/>
            <person name="Weissenbach J."/>
            <person name="White D.D."/>
            <person name="White J.D."/>
            <person name="Wiley G.B."/>
            <person name="Wincker P."/>
            <person name="Xing Y."/>
            <person name="Yang L."/>
            <person name="Yao Z."/>
            <person name="Ying F."/>
            <person name="Zhai J."/>
            <person name="Zhou L."/>
            <person name="Zuber A."/>
            <person name="Denarie J."/>
            <person name="Dixon R.A."/>
            <person name="May G.D."/>
            <person name="Schwartz D.C."/>
            <person name="Rogers J."/>
            <person name="Quetier F."/>
            <person name="Town C.D."/>
            <person name="Roe B.A."/>
        </authorList>
    </citation>
    <scope>NUCLEOTIDE SEQUENCE [LARGE SCALE GENOMIC DNA]</scope>
    <source>
        <strain evidence="7">A17</strain>
        <strain evidence="9 10">cv. Jemalong A17</strain>
    </source>
</reference>
<dbReference type="InterPro" id="IPR015422">
    <property type="entry name" value="PyrdxlP-dep_Trfase_small"/>
</dbReference>
<organism evidence="7 10">
    <name type="scientific">Medicago truncatula</name>
    <name type="common">Barrel medic</name>
    <name type="synonym">Medicago tribuloides</name>
    <dbReference type="NCBI Taxonomy" id="3880"/>
    <lineage>
        <taxon>Eukaryota</taxon>
        <taxon>Viridiplantae</taxon>
        <taxon>Streptophyta</taxon>
        <taxon>Embryophyta</taxon>
        <taxon>Tracheophyta</taxon>
        <taxon>Spermatophyta</taxon>
        <taxon>Magnoliopsida</taxon>
        <taxon>eudicotyledons</taxon>
        <taxon>Gunneridae</taxon>
        <taxon>Pentapetalae</taxon>
        <taxon>rosids</taxon>
        <taxon>fabids</taxon>
        <taxon>Fabales</taxon>
        <taxon>Fabaceae</taxon>
        <taxon>Papilionoideae</taxon>
        <taxon>50 kb inversion clade</taxon>
        <taxon>NPAAA clade</taxon>
        <taxon>Hologalegina</taxon>
        <taxon>IRL clade</taxon>
        <taxon>Trifolieae</taxon>
        <taxon>Medicago</taxon>
    </lineage>
</organism>
<dbReference type="GO" id="GO:0016846">
    <property type="term" value="F:carbon-sulfur lyase activity"/>
    <property type="evidence" value="ECO:0007669"/>
    <property type="project" value="InterPro"/>
</dbReference>
<accession>G7K045</accession>
<feature type="domain" description="Alliinase C-terminal" evidence="6">
    <location>
        <begin position="30"/>
        <end position="390"/>
    </location>
</feature>
<proteinExistence type="inferred from homology"/>
<dbReference type="InterPro" id="IPR015424">
    <property type="entry name" value="PyrdxlP-dep_Trfase"/>
</dbReference>
<evidence type="ECO:0000256" key="2">
    <source>
        <dbReference type="ARBA" id="ARBA00006312"/>
    </source>
</evidence>
<evidence type="ECO:0000313" key="11">
    <source>
        <dbReference type="Proteomes" id="UP000265566"/>
    </source>
</evidence>
<dbReference type="EMBL" id="CM001221">
    <property type="protein sequence ID" value="AES96126.2"/>
    <property type="molecule type" value="Genomic_DNA"/>
</dbReference>
<dbReference type="SUPFAM" id="SSF53383">
    <property type="entry name" value="PLP-dependent transferases"/>
    <property type="match status" value="1"/>
</dbReference>
<gene>
    <name evidence="9" type="primary">11415573</name>
    <name evidence="7" type="ordered locus">MTR_5g033520</name>
    <name evidence="8" type="ORF">MtrunA17_Chr5g0413101</name>
</gene>
<reference evidence="8" key="5">
    <citation type="journal article" date="2018" name="Nat. Plants">
        <title>Whole-genome landscape of Medicago truncatula symbiotic genes.</title>
        <authorList>
            <person name="Pecrix Y."/>
            <person name="Gamas P."/>
            <person name="Carrere S."/>
        </authorList>
    </citation>
    <scope>NUCLEOTIDE SEQUENCE</scope>
    <source>
        <tissue evidence="8">Leaves</tissue>
    </source>
</reference>
<reference evidence="9" key="3">
    <citation type="submission" date="2015-04" db="UniProtKB">
        <authorList>
            <consortium name="EnsemblPlants"/>
        </authorList>
    </citation>
    <scope>IDENTIFICATION</scope>
    <source>
        <strain evidence="9">cv. Jemalong A17</strain>
    </source>
</reference>
<dbReference type="EC" id="2.6.1.-" evidence="8"/>
<dbReference type="InterPro" id="IPR015421">
    <property type="entry name" value="PyrdxlP-dep_Trfase_major"/>
</dbReference>
<dbReference type="Proteomes" id="UP000002051">
    <property type="component" value="Chromosome 5"/>
</dbReference>
<dbReference type="PANTHER" id="PTHR43795">
    <property type="entry name" value="BIFUNCTIONAL ASPARTATE AMINOTRANSFERASE AND GLUTAMATE/ASPARTATE-PREPHENATE AMINOTRANSFERASE-RELATED"/>
    <property type="match status" value="1"/>
</dbReference>
<dbReference type="Gene3D" id="2.10.25.30">
    <property type="entry name" value="EGF-like, alliinase"/>
    <property type="match status" value="1"/>
</dbReference>
<comment type="subunit">
    <text evidence="3">Homodimer.</text>
</comment>
<evidence type="ECO:0000313" key="7">
    <source>
        <dbReference type="EMBL" id="AES96126.2"/>
    </source>
</evidence>
<evidence type="ECO:0000256" key="1">
    <source>
        <dbReference type="ARBA" id="ARBA00001933"/>
    </source>
</evidence>
<evidence type="ECO:0000313" key="10">
    <source>
        <dbReference type="Proteomes" id="UP000002051"/>
    </source>
</evidence>
<dbReference type="Gramene" id="rna30128">
    <property type="protein sequence ID" value="RHN55011.1"/>
    <property type="gene ID" value="gene30128"/>
</dbReference>
<dbReference type="AlphaFoldDB" id="G7K045"/>
<dbReference type="HOGENOM" id="CLU_036760_2_0_1"/>
<dbReference type="Proteomes" id="UP000265566">
    <property type="component" value="Chromosome 5"/>
</dbReference>
<comment type="cofactor">
    <cofactor evidence="1">
        <name>pyridoxal 5'-phosphate</name>
        <dbReference type="ChEBI" id="CHEBI:597326"/>
    </cofactor>
</comment>
<dbReference type="OrthoDB" id="1633118at2759"/>
<keyword evidence="4 7" id="KW-0032">Aminotransferase</keyword>
<dbReference type="GO" id="GO:0008483">
    <property type="term" value="F:transaminase activity"/>
    <property type="evidence" value="ECO:0000318"/>
    <property type="project" value="GO_Central"/>
</dbReference>
<dbReference type="PaxDb" id="3880-AES96126"/>
<evidence type="ECO:0000313" key="9">
    <source>
        <dbReference type="EnsemblPlants" id="AES96126"/>
    </source>
</evidence>
<dbReference type="Pfam" id="PF04864">
    <property type="entry name" value="Alliinase_C"/>
    <property type="match status" value="1"/>
</dbReference>
<name>G7K045_MEDTR</name>
<keyword evidence="10" id="KW-1185">Reference proteome</keyword>
<dbReference type="EMBL" id="PSQE01000005">
    <property type="protein sequence ID" value="RHN55011.1"/>
    <property type="molecule type" value="Genomic_DNA"/>
</dbReference>
<evidence type="ECO:0000256" key="5">
    <source>
        <dbReference type="ARBA" id="ARBA00022898"/>
    </source>
</evidence>
<keyword evidence="5" id="KW-0663">Pyridoxal phosphate</keyword>
<sequence length="394" mass="44743">MVVATTNVSSPFSPNGTKKSLSTFSPNSFVNVEKGDPVAFRSYWEKVSDKSSVEIKGEEFMSYFGDGNNLCWYMLPQMREAILRIHNVVGNVVTKDKFIVLGNGSTQLFNALLYALSPSDPSDQPINVVAAAPYYSEYQDVIDHMQSRLFQWGGDAALYDENKPYIEVVTSPNNPDGTLRTPVVNSEVEGKLIYDLAYYWPQYTPITHQINQDVTLFTLSKCTGHGGSRIGWAFVKDIEVAKKMMRFMHLSSIGVSKESQIRAAKIIEVICDGYENFKSVGSDHLFFNYTKKLMIERWEKFKGAIEKSKVFTLPKYPTSYCHFNKEFSDQYPAFAWLKCVEGIENGESYLEKLKIRTRGGERFGDDAKYTRLSMIGTDDEFAEMCTRLSNAKRE</sequence>
<dbReference type="InterPro" id="IPR050478">
    <property type="entry name" value="Ethylene_sulfur-biosynth"/>
</dbReference>
<dbReference type="GO" id="GO:0006520">
    <property type="term" value="P:amino acid metabolic process"/>
    <property type="evidence" value="ECO:0000318"/>
    <property type="project" value="GO_Central"/>
</dbReference>
<evidence type="ECO:0000313" key="8">
    <source>
        <dbReference type="EMBL" id="RHN55011.1"/>
    </source>
</evidence>
<dbReference type="EnsemblPlants" id="AES96126">
    <property type="protein sequence ID" value="AES96126"/>
    <property type="gene ID" value="MTR_5g033520"/>
</dbReference>
<dbReference type="eggNOG" id="ENOG502QTGD">
    <property type="taxonomic scope" value="Eukaryota"/>
</dbReference>
<reference evidence="11" key="4">
    <citation type="journal article" date="2018" name="Nat. Plants">
        <title>Whole-genome landscape of Medicago truncatula symbiotic genes.</title>
        <authorList>
            <person name="Pecrix Y."/>
            <person name="Staton S.E."/>
            <person name="Sallet E."/>
            <person name="Lelandais-Briere C."/>
            <person name="Moreau S."/>
            <person name="Carrere S."/>
            <person name="Blein T."/>
            <person name="Jardinaud M.F."/>
            <person name="Latrasse D."/>
            <person name="Zouine M."/>
            <person name="Zahm M."/>
            <person name="Kreplak J."/>
            <person name="Mayjonade B."/>
            <person name="Satge C."/>
            <person name="Perez M."/>
            <person name="Cauet S."/>
            <person name="Marande W."/>
            <person name="Chantry-Darmon C."/>
            <person name="Lopez-Roques C."/>
            <person name="Bouchez O."/>
            <person name="Berard A."/>
            <person name="Debelle F."/>
            <person name="Munos S."/>
            <person name="Bendahmane A."/>
            <person name="Berges H."/>
            <person name="Niebel A."/>
            <person name="Buitink J."/>
            <person name="Frugier F."/>
            <person name="Benhamed M."/>
            <person name="Crespi M."/>
            <person name="Gouzy J."/>
            <person name="Gamas P."/>
        </authorList>
    </citation>
    <scope>NUCLEOTIDE SEQUENCE [LARGE SCALE GENOMIC DNA]</scope>
    <source>
        <strain evidence="11">cv. Jemalong A17</strain>
    </source>
</reference>
<protein>
    <submittedName>
        <fullName evidence="8">Putative transaminase</fullName>
        <ecNumber evidence="8">2.6.1.-</ecNumber>
    </submittedName>
    <submittedName>
        <fullName evidence="7">Tryptophan aminotransferase-like protein</fullName>
    </submittedName>
</protein>
<dbReference type="Gene3D" id="3.40.640.10">
    <property type="entry name" value="Type I PLP-dependent aspartate aminotransferase-like (Major domain)"/>
    <property type="match status" value="1"/>
</dbReference>
<dbReference type="CDD" id="cd00609">
    <property type="entry name" value="AAT_like"/>
    <property type="match status" value="1"/>
</dbReference>
<evidence type="ECO:0000256" key="4">
    <source>
        <dbReference type="ARBA" id="ARBA00022576"/>
    </source>
</evidence>
<reference evidence="7 10" key="2">
    <citation type="journal article" date="2014" name="BMC Genomics">
        <title>An improved genome release (version Mt4.0) for the model legume Medicago truncatula.</title>
        <authorList>
            <person name="Tang H."/>
            <person name="Krishnakumar V."/>
            <person name="Bidwell S."/>
            <person name="Rosen B."/>
            <person name="Chan A."/>
            <person name="Zhou S."/>
            <person name="Gentzbittel L."/>
            <person name="Childs K.L."/>
            <person name="Yandell M."/>
            <person name="Gundlach H."/>
            <person name="Mayer K.F."/>
            <person name="Schwartz D.C."/>
            <person name="Town C.D."/>
        </authorList>
    </citation>
    <scope>GENOME REANNOTATION</scope>
    <source>
        <strain evidence="7">A17</strain>
        <strain evidence="9 10">cv. Jemalong A17</strain>
    </source>
</reference>
<dbReference type="STRING" id="3880.G7K045"/>